<organism evidence="1 2">
    <name type="scientific">Segatella oris F0302</name>
    <dbReference type="NCBI Taxonomy" id="649760"/>
    <lineage>
        <taxon>Bacteria</taxon>
        <taxon>Pseudomonadati</taxon>
        <taxon>Bacteroidota</taxon>
        <taxon>Bacteroidia</taxon>
        <taxon>Bacteroidales</taxon>
        <taxon>Prevotellaceae</taxon>
        <taxon>Segatella</taxon>
    </lineage>
</organism>
<sequence length="57" mass="6566">MYARKSFLLFLLKPQKLSACFPISMKTGCNFIHLSAQSLSFHHVISIILHNDMIEMI</sequence>
<proteinExistence type="predicted"/>
<reference evidence="1 2" key="1">
    <citation type="submission" date="2009-11" db="EMBL/GenBank/DDBJ databases">
        <authorList>
            <person name="Weinstock G."/>
            <person name="Sodergren E."/>
            <person name="Clifton S."/>
            <person name="Fulton L."/>
            <person name="Fulton B."/>
            <person name="Courtney L."/>
            <person name="Fronick C."/>
            <person name="Harrison M."/>
            <person name="Strong C."/>
            <person name="Farmer C."/>
            <person name="Delahaunty K."/>
            <person name="Markovic C."/>
            <person name="Hall O."/>
            <person name="Minx P."/>
            <person name="Tomlinson C."/>
            <person name="Mitreva M."/>
            <person name="Nelson J."/>
            <person name="Hou S."/>
            <person name="Wollam A."/>
            <person name="Pepin K.H."/>
            <person name="Johnson M."/>
            <person name="Bhonagiri V."/>
            <person name="Nash W.E."/>
            <person name="Warren W."/>
            <person name="Chinwalla A."/>
            <person name="Mardis E.R."/>
            <person name="Wilson R.K."/>
        </authorList>
    </citation>
    <scope>NUCLEOTIDE SEQUENCE [LARGE SCALE GENOMIC DNA]</scope>
    <source>
        <strain evidence="1 2">F0302</strain>
    </source>
</reference>
<comment type="caution">
    <text evidence="1">The sequence shown here is derived from an EMBL/GenBank/DDBJ whole genome shotgun (WGS) entry which is preliminary data.</text>
</comment>
<evidence type="ECO:0000313" key="1">
    <source>
        <dbReference type="EMBL" id="EFB30499.1"/>
    </source>
</evidence>
<accession>D1QVN6</accession>
<name>D1QVN6_9BACT</name>
<dbReference type="Proteomes" id="UP000004079">
    <property type="component" value="Unassembled WGS sequence"/>
</dbReference>
<gene>
    <name evidence="1" type="ORF">HMPREF0971_03076</name>
</gene>
<dbReference type="AlphaFoldDB" id="D1QVN6"/>
<protein>
    <submittedName>
        <fullName evidence="1">Uncharacterized protein</fullName>
    </submittedName>
</protein>
<dbReference type="EMBL" id="ACUZ02000058">
    <property type="protein sequence ID" value="EFB30499.1"/>
    <property type="molecule type" value="Genomic_DNA"/>
</dbReference>
<dbReference type="HOGENOM" id="CLU_2992923_0_0_10"/>
<evidence type="ECO:0000313" key="2">
    <source>
        <dbReference type="Proteomes" id="UP000004079"/>
    </source>
</evidence>